<evidence type="ECO:0000256" key="2">
    <source>
        <dbReference type="SAM" id="MobiDB-lite"/>
    </source>
</evidence>
<reference evidence="3" key="1">
    <citation type="submission" date="2021-07" db="EMBL/GenBank/DDBJ databases">
        <title>Genome Resource of American Ginseng Black Spot Pathogen Alternaria panax.</title>
        <authorList>
            <person name="Qiu C."/>
            <person name="Wang W."/>
            <person name="Liu Z."/>
        </authorList>
    </citation>
    <scope>NUCLEOTIDE SEQUENCE</scope>
    <source>
        <strain evidence="3">BNCC115425</strain>
    </source>
</reference>
<dbReference type="EMBL" id="JAANER010000007">
    <property type="protein sequence ID" value="KAG9187603.1"/>
    <property type="molecule type" value="Genomic_DNA"/>
</dbReference>
<keyword evidence="1" id="KW-0175">Coiled coil</keyword>
<accession>A0AAD4I6J1</accession>
<feature type="compositionally biased region" description="Basic and acidic residues" evidence="2">
    <location>
        <begin position="192"/>
        <end position="208"/>
    </location>
</feature>
<feature type="region of interest" description="Disordered" evidence="2">
    <location>
        <begin position="298"/>
        <end position="367"/>
    </location>
</feature>
<feature type="compositionally biased region" description="Basic and acidic residues" evidence="2">
    <location>
        <begin position="358"/>
        <end position="367"/>
    </location>
</feature>
<feature type="compositionally biased region" description="Polar residues" evidence="2">
    <location>
        <begin position="215"/>
        <end position="226"/>
    </location>
</feature>
<dbReference type="AlphaFoldDB" id="A0AAD4I6J1"/>
<evidence type="ECO:0000256" key="1">
    <source>
        <dbReference type="SAM" id="Coils"/>
    </source>
</evidence>
<comment type="caution">
    <text evidence="3">The sequence shown here is derived from an EMBL/GenBank/DDBJ whole genome shotgun (WGS) entry which is preliminary data.</text>
</comment>
<sequence length="367" mass="41827">MALGETKPTSYKQGLENEDSVLGYHPAILFDTSISDRETHPTVRLDGGFIPKFHKSECLVQEVEKTKEHLREREGTLKRCHTTLSLQVMRAKGQMDSARRAIYKRARGQAREEKKELMRRGKIYNMAVEEERTLRRAVDELENDVRKAEQRHYNYFKDFQDLFIKTCAHAGISCASKTVFQNVTPPDSITLRTDREGSKVPRRPEPNPKVDLAAQVSQDTYSQDSNAEPESEPEVERDVVGEQMDAMVKAGEGKGSKKDVLASEFGTVSIKRDRDFFRELGRAEEAYYVAEQTAKDAGIPLDSDGESDNKSDFPNTIDKRATMRKSSENDSKDYNPCGVLEWLEDPERPAKRNRRAVPNKDETLQLF</sequence>
<gene>
    <name evidence="3" type="ORF">G6011_05474</name>
</gene>
<feature type="coiled-coil region" evidence="1">
    <location>
        <begin position="100"/>
        <end position="158"/>
    </location>
</feature>
<proteinExistence type="predicted"/>
<feature type="compositionally biased region" description="Basic and acidic residues" evidence="2">
    <location>
        <begin position="307"/>
        <end position="333"/>
    </location>
</feature>
<dbReference type="Proteomes" id="UP001199106">
    <property type="component" value="Unassembled WGS sequence"/>
</dbReference>
<protein>
    <submittedName>
        <fullName evidence="3">Uncharacterized protein</fullName>
    </submittedName>
</protein>
<evidence type="ECO:0000313" key="4">
    <source>
        <dbReference type="Proteomes" id="UP001199106"/>
    </source>
</evidence>
<evidence type="ECO:0000313" key="3">
    <source>
        <dbReference type="EMBL" id="KAG9187603.1"/>
    </source>
</evidence>
<organism evidence="3 4">
    <name type="scientific">Alternaria panax</name>
    <dbReference type="NCBI Taxonomy" id="48097"/>
    <lineage>
        <taxon>Eukaryota</taxon>
        <taxon>Fungi</taxon>
        <taxon>Dikarya</taxon>
        <taxon>Ascomycota</taxon>
        <taxon>Pezizomycotina</taxon>
        <taxon>Dothideomycetes</taxon>
        <taxon>Pleosporomycetidae</taxon>
        <taxon>Pleosporales</taxon>
        <taxon>Pleosporineae</taxon>
        <taxon>Pleosporaceae</taxon>
        <taxon>Alternaria</taxon>
        <taxon>Alternaria sect. Panax</taxon>
    </lineage>
</organism>
<feature type="region of interest" description="Disordered" evidence="2">
    <location>
        <begin position="184"/>
        <end position="238"/>
    </location>
</feature>
<name>A0AAD4I6J1_9PLEO</name>
<keyword evidence="4" id="KW-1185">Reference proteome</keyword>